<keyword evidence="1" id="KW-1133">Transmembrane helix</keyword>
<reference evidence="2 3" key="1">
    <citation type="submission" date="2016-11" db="EMBL/GenBank/DDBJ databases">
        <authorList>
            <person name="Jaros S."/>
            <person name="Januszkiewicz K."/>
            <person name="Wedrychowicz H."/>
        </authorList>
    </citation>
    <scope>NUCLEOTIDE SEQUENCE [LARGE SCALE GENOMIC DNA]</scope>
    <source>
        <strain evidence="2 3">DSM 15929</strain>
    </source>
</reference>
<organism evidence="2 3">
    <name type="scientific">Anaerocolumna jejuensis DSM 15929</name>
    <dbReference type="NCBI Taxonomy" id="1121322"/>
    <lineage>
        <taxon>Bacteria</taxon>
        <taxon>Bacillati</taxon>
        <taxon>Bacillota</taxon>
        <taxon>Clostridia</taxon>
        <taxon>Lachnospirales</taxon>
        <taxon>Lachnospiraceae</taxon>
        <taxon>Anaerocolumna</taxon>
    </lineage>
</organism>
<accession>A0A1M6P3A5</accession>
<feature type="transmembrane region" description="Helical" evidence="1">
    <location>
        <begin position="107"/>
        <end position="130"/>
    </location>
</feature>
<keyword evidence="3" id="KW-1185">Reference proteome</keyword>
<evidence type="ECO:0000313" key="2">
    <source>
        <dbReference type="EMBL" id="SHK02362.1"/>
    </source>
</evidence>
<dbReference type="RefSeq" id="WP_073274502.1">
    <property type="nucleotide sequence ID" value="NZ_FRAC01000008.1"/>
</dbReference>
<evidence type="ECO:0000313" key="3">
    <source>
        <dbReference type="Proteomes" id="UP000184386"/>
    </source>
</evidence>
<gene>
    <name evidence="2" type="ORF">SAMN02745136_01573</name>
</gene>
<dbReference type="EMBL" id="FRAC01000008">
    <property type="protein sequence ID" value="SHK02362.1"/>
    <property type="molecule type" value="Genomic_DNA"/>
</dbReference>
<feature type="transmembrane region" description="Helical" evidence="1">
    <location>
        <begin position="12"/>
        <end position="34"/>
    </location>
</feature>
<dbReference type="PROSITE" id="PS51257">
    <property type="entry name" value="PROKAR_LIPOPROTEIN"/>
    <property type="match status" value="1"/>
</dbReference>
<dbReference type="Proteomes" id="UP000184386">
    <property type="component" value="Unassembled WGS sequence"/>
</dbReference>
<protein>
    <recommendedName>
        <fullName evidence="4">DUF4345 domain-containing protein</fullName>
    </recommendedName>
</protein>
<dbReference type="AlphaFoldDB" id="A0A1M6P3A5"/>
<evidence type="ECO:0008006" key="4">
    <source>
        <dbReference type="Google" id="ProtNLM"/>
    </source>
</evidence>
<keyword evidence="1" id="KW-0812">Transmembrane</keyword>
<proteinExistence type="predicted"/>
<feature type="transmembrane region" description="Helical" evidence="1">
    <location>
        <begin position="54"/>
        <end position="70"/>
    </location>
</feature>
<feature type="transmembrane region" description="Helical" evidence="1">
    <location>
        <begin position="82"/>
        <end position="101"/>
    </location>
</feature>
<evidence type="ECO:0000256" key="1">
    <source>
        <dbReference type="SAM" id="Phobius"/>
    </source>
</evidence>
<keyword evidence="1" id="KW-0472">Membrane</keyword>
<dbReference type="OrthoDB" id="2236159at2"/>
<sequence>MNSRKLRTTPKQYTVYLIFMLIACSGAVVWQVCLPNFAEQFTSWGSALGWQREIALWNIGIIAAIIFTLVKKNVEMMKLLTIQSTILCWLLGINHLAALLMNFSFTYTIHILGVFEVMLLGGIWGTILLIKSRT</sequence>
<name>A0A1M6P3A5_9FIRM</name>